<evidence type="ECO:0000313" key="2">
    <source>
        <dbReference type="Proteomes" id="UP000700334"/>
    </source>
</evidence>
<dbReference type="EMBL" id="JAGFMF010011381">
    <property type="protein sequence ID" value="KAG8524684.1"/>
    <property type="molecule type" value="Genomic_DNA"/>
</dbReference>
<reference evidence="1" key="1">
    <citation type="journal article" date="2021" name="Evol. Appl.">
        <title>The genome of the Pyrenean desman and the effects of bottlenecks and inbreeding on the genomic landscape of an endangered species.</title>
        <authorList>
            <person name="Escoda L."/>
            <person name="Castresana J."/>
        </authorList>
    </citation>
    <scope>NUCLEOTIDE SEQUENCE</scope>
    <source>
        <strain evidence="1">IBE-C5619</strain>
    </source>
</reference>
<gene>
    <name evidence="1" type="ORF">J0S82_006546</name>
</gene>
<dbReference type="AlphaFoldDB" id="A0A8J6AN51"/>
<protein>
    <submittedName>
        <fullName evidence="1">Uncharacterized protein</fullName>
    </submittedName>
</protein>
<proteinExistence type="predicted"/>
<dbReference type="Proteomes" id="UP000700334">
    <property type="component" value="Unassembled WGS sequence"/>
</dbReference>
<evidence type="ECO:0000313" key="1">
    <source>
        <dbReference type="EMBL" id="KAG8524684.1"/>
    </source>
</evidence>
<accession>A0A8J6AN51</accession>
<sequence>MTSPLVCHPPCFVMASQTAVMVKMSLLPTVAKCPAVFHKT</sequence>
<organism evidence="1 2">
    <name type="scientific">Galemys pyrenaicus</name>
    <name type="common">Iberian desman</name>
    <name type="synonym">Pyrenean desman</name>
    <dbReference type="NCBI Taxonomy" id="202257"/>
    <lineage>
        <taxon>Eukaryota</taxon>
        <taxon>Metazoa</taxon>
        <taxon>Chordata</taxon>
        <taxon>Craniata</taxon>
        <taxon>Vertebrata</taxon>
        <taxon>Euteleostomi</taxon>
        <taxon>Mammalia</taxon>
        <taxon>Eutheria</taxon>
        <taxon>Laurasiatheria</taxon>
        <taxon>Eulipotyphla</taxon>
        <taxon>Talpidae</taxon>
        <taxon>Galemys</taxon>
    </lineage>
</organism>
<name>A0A8J6AN51_GALPY</name>
<comment type="caution">
    <text evidence="1">The sequence shown here is derived from an EMBL/GenBank/DDBJ whole genome shotgun (WGS) entry which is preliminary data.</text>
</comment>
<keyword evidence="2" id="KW-1185">Reference proteome</keyword>